<dbReference type="PANTHER" id="PTHR11247">
    <property type="entry name" value="PALMITOYL-PROTEIN THIOESTERASE/DOLICHYLDIPHOSPHATASE 1"/>
    <property type="match status" value="1"/>
</dbReference>
<dbReference type="SUPFAM" id="SSF53474">
    <property type="entry name" value="alpha/beta-Hydrolases"/>
    <property type="match status" value="1"/>
</dbReference>
<gene>
    <name evidence="3" type="ORF">IEQ34_005182</name>
</gene>
<keyword evidence="2" id="KW-0812">Transmembrane</keyword>
<keyword evidence="2" id="KW-1133">Transmembrane helix</keyword>
<dbReference type="GO" id="GO:0016790">
    <property type="term" value="F:thiolester hydrolase activity"/>
    <property type="evidence" value="ECO:0007669"/>
    <property type="project" value="TreeGrafter"/>
</dbReference>
<dbReference type="InterPro" id="IPR029058">
    <property type="entry name" value="AB_hydrolase_fold"/>
</dbReference>
<organism evidence="3 4">
    <name type="scientific">Dendrobium chrysotoxum</name>
    <name type="common">Orchid</name>
    <dbReference type="NCBI Taxonomy" id="161865"/>
    <lineage>
        <taxon>Eukaryota</taxon>
        <taxon>Viridiplantae</taxon>
        <taxon>Streptophyta</taxon>
        <taxon>Embryophyta</taxon>
        <taxon>Tracheophyta</taxon>
        <taxon>Spermatophyta</taxon>
        <taxon>Magnoliopsida</taxon>
        <taxon>Liliopsida</taxon>
        <taxon>Asparagales</taxon>
        <taxon>Orchidaceae</taxon>
        <taxon>Epidendroideae</taxon>
        <taxon>Malaxideae</taxon>
        <taxon>Dendrobiinae</taxon>
        <taxon>Dendrobium</taxon>
    </lineage>
</organism>
<evidence type="ECO:0000313" key="4">
    <source>
        <dbReference type="Proteomes" id="UP000775213"/>
    </source>
</evidence>
<keyword evidence="4" id="KW-1185">Reference proteome</keyword>
<name>A0AAV7HBK6_DENCH</name>
<comment type="caution">
    <text evidence="3">The sequence shown here is derived from an EMBL/GenBank/DDBJ whole genome shotgun (WGS) entry which is preliminary data.</text>
</comment>
<reference evidence="3 4" key="1">
    <citation type="journal article" date="2021" name="Hortic Res">
        <title>Chromosome-scale assembly of the Dendrobium chrysotoxum genome enhances the understanding of orchid evolution.</title>
        <authorList>
            <person name="Zhang Y."/>
            <person name="Zhang G.Q."/>
            <person name="Zhang D."/>
            <person name="Liu X.D."/>
            <person name="Xu X.Y."/>
            <person name="Sun W.H."/>
            <person name="Yu X."/>
            <person name="Zhu X."/>
            <person name="Wang Z.W."/>
            <person name="Zhao X."/>
            <person name="Zhong W.Y."/>
            <person name="Chen H."/>
            <person name="Yin W.L."/>
            <person name="Huang T."/>
            <person name="Niu S.C."/>
            <person name="Liu Z.J."/>
        </authorList>
    </citation>
    <scope>NUCLEOTIDE SEQUENCE [LARGE SCALE GENOMIC DNA]</scope>
    <source>
        <strain evidence="3">Lindl</strain>
    </source>
</reference>
<dbReference type="AlphaFoldDB" id="A0AAV7HBK6"/>
<protein>
    <recommendedName>
        <fullName evidence="5">Palmitoyl-protein thioesterase 1</fullName>
    </recommendedName>
</protein>
<dbReference type="Gene3D" id="3.40.50.1820">
    <property type="entry name" value="alpha/beta hydrolase"/>
    <property type="match status" value="1"/>
</dbReference>
<sequence>MDALLFKIVFMLATVSVFLPASFSIPFIVLHGIGDACRNRGIKQFTELLSEWSGSQGYCLWVPLSIVFSIYLFIHLMGLVANAVGSLLKKKDVIFWFREISNFVCHVDREIGKGSWDSWVVPLDQQLSRQYPVCLQTDFACEKVKKTKELGGGFNIVGLSQGNLIGRGIVEFCDGAPPCIKMRAMLTIDIFEFYRLYQVNNFVSLGGPHAGTASVPLCGSGIFCLIADELIKTEIYTDFVQEHLAPSGYLKIPTVSISYPVGIFQDFENYLCAFCYIWQ</sequence>
<evidence type="ECO:0008006" key="5">
    <source>
        <dbReference type="Google" id="ProtNLM"/>
    </source>
</evidence>
<dbReference type="EMBL" id="JAGFBR010000006">
    <property type="protein sequence ID" value="KAH0465079.1"/>
    <property type="molecule type" value="Genomic_DNA"/>
</dbReference>
<accession>A0AAV7HBK6</accession>
<dbReference type="Pfam" id="PF02089">
    <property type="entry name" value="Palm_thioest"/>
    <property type="match status" value="1"/>
</dbReference>
<evidence type="ECO:0000256" key="2">
    <source>
        <dbReference type="SAM" id="Phobius"/>
    </source>
</evidence>
<dbReference type="Proteomes" id="UP000775213">
    <property type="component" value="Unassembled WGS sequence"/>
</dbReference>
<feature type="transmembrane region" description="Helical" evidence="2">
    <location>
        <begin position="60"/>
        <end position="88"/>
    </location>
</feature>
<evidence type="ECO:0000256" key="1">
    <source>
        <dbReference type="ARBA" id="ARBA00022801"/>
    </source>
</evidence>
<keyword evidence="1" id="KW-0378">Hydrolase</keyword>
<evidence type="ECO:0000313" key="3">
    <source>
        <dbReference type="EMBL" id="KAH0465079.1"/>
    </source>
</evidence>
<proteinExistence type="predicted"/>
<keyword evidence="2" id="KW-0472">Membrane</keyword>
<dbReference type="PANTHER" id="PTHR11247:SF8">
    <property type="entry name" value="PALMITOYL-PROTEIN THIOESTERASE 1"/>
    <property type="match status" value="1"/>
</dbReference>